<organism evidence="1 2">
    <name type="scientific">Microbacterium soli</name>
    <dbReference type="NCBI Taxonomy" id="446075"/>
    <lineage>
        <taxon>Bacteria</taxon>
        <taxon>Bacillati</taxon>
        <taxon>Actinomycetota</taxon>
        <taxon>Actinomycetes</taxon>
        <taxon>Micrococcales</taxon>
        <taxon>Microbacteriaceae</taxon>
        <taxon>Microbacterium</taxon>
    </lineage>
</organism>
<gene>
    <name evidence="1" type="ORF">GCM10022383_08640</name>
</gene>
<accession>A0ABP7MXT0</accession>
<reference evidence="2" key="1">
    <citation type="journal article" date="2019" name="Int. J. Syst. Evol. Microbiol.">
        <title>The Global Catalogue of Microorganisms (GCM) 10K type strain sequencing project: providing services to taxonomists for standard genome sequencing and annotation.</title>
        <authorList>
            <consortium name="The Broad Institute Genomics Platform"/>
            <consortium name="The Broad Institute Genome Sequencing Center for Infectious Disease"/>
            <person name="Wu L."/>
            <person name="Ma J."/>
        </authorList>
    </citation>
    <scope>NUCLEOTIDE SEQUENCE [LARGE SCALE GENOMIC DNA]</scope>
    <source>
        <strain evidence="2">JCM 17024</strain>
    </source>
</reference>
<keyword evidence="2" id="KW-1185">Reference proteome</keyword>
<dbReference type="InterPro" id="IPR025447">
    <property type="entry name" value="DUF4192"/>
</dbReference>
<dbReference type="Proteomes" id="UP001501591">
    <property type="component" value="Unassembled WGS sequence"/>
</dbReference>
<evidence type="ECO:0000313" key="2">
    <source>
        <dbReference type="Proteomes" id="UP001501591"/>
    </source>
</evidence>
<comment type="caution">
    <text evidence="1">The sequence shown here is derived from an EMBL/GenBank/DDBJ whole genome shotgun (WGS) entry which is preliminary data.</text>
</comment>
<dbReference type="EMBL" id="BAABCP010000001">
    <property type="protein sequence ID" value="GAA3932377.1"/>
    <property type="molecule type" value="Genomic_DNA"/>
</dbReference>
<proteinExistence type="predicted"/>
<protein>
    <recommendedName>
        <fullName evidence="3">DUF4192 family protein</fullName>
    </recommendedName>
</protein>
<sequence>MHGSGQTPGMNTVIHAAEPAELLGTVPVLAGFTPRRSVVLLPFHGTRGRGAMRIDLPDPGGDPHTFASAALQALLQVDDVDATAIVVYSDAPPQSDADRLLPPWAALAEALVEACEGSGLRIIEAMWVTPTGWGDYLDEDAVPRPLDSIPSAPDIPGVGDLSGDQLAGADLPASDLADRERVGRALAELETIMDGHRDGRAGDAGDENPLALMGAAMILDDLPAFVEDLLEAPTRTDSYSCAALLWCLSRPVLRDAILVQWASDEEFGCRALAAQLAFTGQHSELPDEIGDVFTGRGARPDPDRLGCALEVVRHAAARAPRPAKAGALTAAAWLAWALGRSSHAGRYVDEALRIDPGLGMATLIRSMLDAARLPEWVLRRP</sequence>
<name>A0ABP7MXT0_9MICO</name>
<evidence type="ECO:0000313" key="1">
    <source>
        <dbReference type="EMBL" id="GAA3932377.1"/>
    </source>
</evidence>
<evidence type="ECO:0008006" key="3">
    <source>
        <dbReference type="Google" id="ProtNLM"/>
    </source>
</evidence>
<dbReference type="Pfam" id="PF13830">
    <property type="entry name" value="DUF4192"/>
    <property type="match status" value="1"/>
</dbReference>